<dbReference type="InterPro" id="IPR050951">
    <property type="entry name" value="Retrovirus_Pol_polyprotein"/>
</dbReference>
<dbReference type="PANTHER" id="PTHR37984:SF9">
    <property type="entry name" value="INTEGRASE CATALYTIC DOMAIN-CONTAINING PROTEIN"/>
    <property type="match status" value="1"/>
</dbReference>
<dbReference type="RefSeq" id="XP_025835682.1">
    <property type="nucleotide sequence ID" value="XM_025979897.1"/>
</dbReference>
<evidence type="ECO:0000313" key="1">
    <source>
        <dbReference type="Proteomes" id="UP000192223"/>
    </source>
</evidence>
<dbReference type="Gene3D" id="1.10.340.70">
    <property type="match status" value="1"/>
</dbReference>
<dbReference type="KEGG" id="apln:112906155"/>
<proteinExistence type="predicted"/>
<evidence type="ECO:0000313" key="2">
    <source>
        <dbReference type="RefSeq" id="XP_025835682.1"/>
    </source>
</evidence>
<keyword evidence="1" id="KW-1185">Reference proteome</keyword>
<dbReference type="GeneID" id="112906155"/>
<name>A0A7F5RI54_AGRPL</name>
<dbReference type="Proteomes" id="UP000192223">
    <property type="component" value="Unplaced"/>
</dbReference>
<dbReference type="PANTHER" id="PTHR37984">
    <property type="entry name" value="PROTEIN CBG26694"/>
    <property type="match status" value="1"/>
</dbReference>
<accession>A0A7F5RI54</accession>
<dbReference type="OrthoDB" id="8038132at2759"/>
<dbReference type="InParanoid" id="A0A7F5RI54"/>
<organism evidence="1 2">
    <name type="scientific">Agrilus planipennis</name>
    <name type="common">Emerald ash borer</name>
    <name type="synonym">Agrilus marcopoli</name>
    <dbReference type="NCBI Taxonomy" id="224129"/>
    <lineage>
        <taxon>Eukaryota</taxon>
        <taxon>Metazoa</taxon>
        <taxon>Ecdysozoa</taxon>
        <taxon>Arthropoda</taxon>
        <taxon>Hexapoda</taxon>
        <taxon>Insecta</taxon>
        <taxon>Pterygota</taxon>
        <taxon>Neoptera</taxon>
        <taxon>Endopterygota</taxon>
        <taxon>Coleoptera</taxon>
        <taxon>Polyphaga</taxon>
        <taxon>Elateriformia</taxon>
        <taxon>Buprestoidea</taxon>
        <taxon>Buprestidae</taxon>
        <taxon>Agrilinae</taxon>
        <taxon>Agrilus</taxon>
    </lineage>
</organism>
<protein>
    <submittedName>
        <fullName evidence="2">Uncharacterized protein K02A2.6-like</fullName>
    </submittedName>
</protein>
<gene>
    <name evidence="2" type="primary">LOC112906155</name>
</gene>
<dbReference type="AlphaFoldDB" id="A0A7F5RI54"/>
<sequence>MRLMRYNYTVKYVPGKQLVLADALSRIPIASGREDLESENEAFVRFIVQNIPTTDDMLTRIKSEQDRDEICIQLKKYCKTNWPHIKNLPDKLQPYYAFRENLSLVEGVLLFNLRLVIPVLMQEEILKNLHEGHLGVNKCRARAQQTVW</sequence>
<reference evidence="2" key="1">
    <citation type="submission" date="2025-08" db="UniProtKB">
        <authorList>
            <consortium name="RefSeq"/>
        </authorList>
    </citation>
    <scope>IDENTIFICATION</scope>
    <source>
        <tissue evidence="2">Entire body</tissue>
    </source>
</reference>